<reference evidence="6" key="1">
    <citation type="submission" date="2020-10" db="EMBL/GenBank/DDBJ databases">
        <authorList>
            <person name="Gilroy R."/>
        </authorList>
    </citation>
    <scope>NUCLEOTIDE SEQUENCE</scope>
    <source>
        <strain evidence="6">15467</strain>
    </source>
</reference>
<dbReference type="Pfam" id="PF02146">
    <property type="entry name" value="SIR2"/>
    <property type="match status" value="1"/>
</dbReference>
<dbReference type="InterPro" id="IPR026591">
    <property type="entry name" value="Sirtuin_cat_small_dom_sf"/>
</dbReference>
<dbReference type="EMBL" id="JADINB010000047">
    <property type="protein sequence ID" value="MBO8428702.1"/>
    <property type="molecule type" value="Genomic_DNA"/>
</dbReference>
<accession>A0A9D9DIY6</accession>
<feature type="active site" description="Proton acceptor" evidence="3">
    <location>
        <position position="104"/>
    </location>
</feature>
<comment type="caution">
    <text evidence="3 4">Lacks conserved residue(s) required for the propagation of feature annotation.</text>
</comment>
<dbReference type="AlphaFoldDB" id="A0A9D9DIY6"/>
<dbReference type="PROSITE" id="PS50305">
    <property type="entry name" value="SIRTUIN"/>
    <property type="match status" value="1"/>
</dbReference>
<proteinExistence type="inferred from homology"/>
<dbReference type="PANTHER" id="PTHR11085:SF4">
    <property type="entry name" value="NAD-DEPENDENT PROTEIN DEACYLASE"/>
    <property type="match status" value="1"/>
</dbReference>
<dbReference type="GO" id="GO:0036054">
    <property type="term" value="F:protein-malonyllysine demalonylase activity"/>
    <property type="evidence" value="ECO:0007669"/>
    <property type="project" value="InterPro"/>
</dbReference>
<comment type="similarity">
    <text evidence="3">Belongs to the sirtuin family. Class III subfamily.</text>
</comment>
<evidence type="ECO:0000313" key="6">
    <source>
        <dbReference type="EMBL" id="MBO8428702.1"/>
    </source>
</evidence>
<comment type="subcellular location">
    <subcellularLocation>
        <location evidence="3">Cytoplasm</location>
    </subcellularLocation>
</comment>
<dbReference type="InterPro" id="IPR026590">
    <property type="entry name" value="Ssirtuin_cat_dom"/>
</dbReference>
<dbReference type="InterPro" id="IPR003000">
    <property type="entry name" value="Sirtuin"/>
</dbReference>
<evidence type="ECO:0000256" key="4">
    <source>
        <dbReference type="PROSITE-ProRule" id="PRU00236"/>
    </source>
</evidence>
<comment type="catalytic activity">
    <reaction evidence="3">
        <text>N(6)-acetyl-L-lysyl-[protein] + NAD(+) + H2O = 2''-O-acetyl-ADP-D-ribose + nicotinamide + L-lysyl-[protein]</text>
        <dbReference type="Rhea" id="RHEA:43636"/>
        <dbReference type="Rhea" id="RHEA-COMP:9752"/>
        <dbReference type="Rhea" id="RHEA-COMP:10731"/>
        <dbReference type="ChEBI" id="CHEBI:15377"/>
        <dbReference type="ChEBI" id="CHEBI:17154"/>
        <dbReference type="ChEBI" id="CHEBI:29969"/>
        <dbReference type="ChEBI" id="CHEBI:57540"/>
        <dbReference type="ChEBI" id="CHEBI:61930"/>
        <dbReference type="ChEBI" id="CHEBI:83767"/>
        <dbReference type="EC" id="2.3.1.286"/>
    </reaction>
</comment>
<organism evidence="6 7">
    <name type="scientific">Candidatus Egerieousia excrementavium</name>
    <dbReference type="NCBI Taxonomy" id="2840778"/>
    <lineage>
        <taxon>Bacteria</taxon>
        <taxon>Pseudomonadati</taxon>
        <taxon>Bacteroidota</taxon>
        <taxon>Bacteroidia</taxon>
        <taxon>Bacteroidales</taxon>
        <taxon>Candidatus Egerieousia</taxon>
    </lineage>
</organism>
<evidence type="ECO:0000256" key="3">
    <source>
        <dbReference type="HAMAP-Rule" id="MF_01121"/>
    </source>
</evidence>
<dbReference type="GO" id="GO:0017136">
    <property type="term" value="F:histone deacetylase activity, NAD-dependent"/>
    <property type="evidence" value="ECO:0007669"/>
    <property type="project" value="TreeGrafter"/>
</dbReference>
<evidence type="ECO:0000313" key="7">
    <source>
        <dbReference type="Proteomes" id="UP000823635"/>
    </source>
</evidence>
<feature type="domain" description="Deacetylase sirtuin-type" evidence="5">
    <location>
        <begin position="1"/>
        <end position="227"/>
    </location>
</feature>
<dbReference type="Gene3D" id="3.30.1600.10">
    <property type="entry name" value="SIR2/SIRT2 'Small Domain"/>
    <property type="match status" value="1"/>
</dbReference>
<feature type="binding site" evidence="3">
    <location>
        <begin position="170"/>
        <end position="172"/>
    </location>
    <ligand>
        <name>NAD(+)</name>
        <dbReference type="ChEBI" id="CHEBI:57540"/>
    </ligand>
</feature>
<name>A0A9D9DIY6_9BACT</name>
<feature type="binding site" evidence="3">
    <location>
        <position position="56"/>
    </location>
    <ligand>
        <name>substrate</name>
    </ligand>
</feature>
<dbReference type="Gene3D" id="3.40.50.1220">
    <property type="entry name" value="TPP-binding domain"/>
    <property type="match status" value="1"/>
</dbReference>
<dbReference type="GO" id="GO:0005737">
    <property type="term" value="C:cytoplasm"/>
    <property type="evidence" value="ECO:0007669"/>
    <property type="project" value="UniProtKB-SubCell"/>
</dbReference>
<dbReference type="GO" id="GO:0036055">
    <property type="term" value="F:protein-succinyllysine desuccinylase activity"/>
    <property type="evidence" value="ECO:0007669"/>
    <property type="project" value="UniProtKB-UniRule"/>
</dbReference>
<dbReference type="PANTHER" id="PTHR11085">
    <property type="entry name" value="NAD-DEPENDENT PROTEIN DEACYLASE SIRTUIN-5, MITOCHONDRIAL-RELATED"/>
    <property type="match status" value="1"/>
</dbReference>
<reference evidence="6" key="2">
    <citation type="journal article" date="2021" name="PeerJ">
        <title>Extensive microbial diversity within the chicken gut microbiome revealed by metagenomics and culture.</title>
        <authorList>
            <person name="Gilroy R."/>
            <person name="Ravi A."/>
            <person name="Getino M."/>
            <person name="Pursley I."/>
            <person name="Horton D.L."/>
            <person name="Alikhan N.F."/>
            <person name="Baker D."/>
            <person name="Gharbi K."/>
            <person name="Hall N."/>
            <person name="Watson M."/>
            <person name="Adriaenssens E.M."/>
            <person name="Foster-Nyarko E."/>
            <person name="Jarju S."/>
            <person name="Secka A."/>
            <person name="Antonio M."/>
            <person name="Oren A."/>
            <person name="Chaudhuri R.R."/>
            <person name="La Ragione R."/>
            <person name="Hildebrand F."/>
            <person name="Pallen M.J."/>
        </authorList>
    </citation>
    <scope>NUCLEOTIDE SEQUENCE</scope>
    <source>
        <strain evidence="6">15467</strain>
    </source>
</reference>
<dbReference type="GO" id="GO:0070403">
    <property type="term" value="F:NAD+ binding"/>
    <property type="evidence" value="ECO:0007669"/>
    <property type="project" value="UniProtKB-UniRule"/>
</dbReference>
<comment type="function">
    <text evidence="3">NAD-dependent lysine deacetylase and desuccinylase that specifically removes acetyl and succinyl groups on target proteins. Modulates the activities of several proteins which are inactive in their acylated form.</text>
</comment>
<dbReference type="InterPro" id="IPR050134">
    <property type="entry name" value="NAD-dep_sirtuin_deacylases"/>
</dbReference>
<feature type="binding site" evidence="3">
    <location>
        <begin position="9"/>
        <end position="28"/>
    </location>
    <ligand>
        <name>NAD(+)</name>
        <dbReference type="ChEBI" id="CHEBI:57540"/>
    </ligand>
</feature>
<dbReference type="EC" id="2.3.1.286" evidence="3"/>
<dbReference type="InterPro" id="IPR029035">
    <property type="entry name" value="DHS-like_NAD/FAD-binding_dom"/>
</dbReference>
<dbReference type="SUPFAM" id="SSF52467">
    <property type="entry name" value="DHS-like NAD/FAD-binding domain"/>
    <property type="match status" value="1"/>
</dbReference>
<evidence type="ECO:0000256" key="1">
    <source>
        <dbReference type="ARBA" id="ARBA00022679"/>
    </source>
</evidence>
<comment type="catalytic activity">
    <reaction evidence="3">
        <text>N(6)-succinyl-L-lysyl-[protein] + NAD(+) + H2O = 2''-O-succinyl-ADP-D-ribose + nicotinamide + L-lysyl-[protein]</text>
        <dbReference type="Rhea" id="RHEA:47668"/>
        <dbReference type="Rhea" id="RHEA-COMP:9752"/>
        <dbReference type="Rhea" id="RHEA-COMP:11877"/>
        <dbReference type="ChEBI" id="CHEBI:15377"/>
        <dbReference type="ChEBI" id="CHEBI:17154"/>
        <dbReference type="ChEBI" id="CHEBI:29969"/>
        <dbReference type="ChEBI" id="CHEBI:57540"/>
        <dbReference type="ChEBI" id="CHEBI:87830"/>
        <dbReference type="ChEBI" id="CHEBI:87832"/>
    </reaction>
</comment>
<feature type="binding site" evidence="3">
    <location>
        <position position="53"/>
    </location>
    <ligand>
        <name>substrate</name>
    </ligand>
</feature>
<gene>
    <name evidence="3" type="primary">cobB</name>
    <name evidence="6" type="ORF">IAC68_02065</name>
</gene>
<keyword evidence="3" id="KW-0963">Cytoplasm</keyword>
<evidence type="ECO:0000259" key="5">
    <source>
        <dbReference type="PROSITE" id="PS50305"/>
    </source>
</evidence>
<sequence>MKKIVVLSGAGVSAESGLQTFRDSNGLWNEYKVEDVASIEGWYRNKALVLEFYNMRRRELEKVMPNEAHKIIAGLEKDFNVCVVTQNVDNLHERAGSSHVIHLHGELTKACGETDKEHPVEIGYRDIKPGEKASDGTQLRPFIVWFGEAVPMLESAAREVGKADILIIIGTSLNVYPAAGLVHYTKAGCKIYLIDPKPMPLSLPGFTQIEEKATSGMKKLAAILQRES</sequence>
<protein>
    <recommendedName>
        <fullName evidence="3">NAD-dependent protein deacylase</fullName>
        <ecNumber evidence="3">2.3.1.286</ecNumber>
    </recommendedName>
    <alternativeName>
        <fullName evidence="3">Regulatory protein SIR2 homolog</fullName>
    </alternativeName>
</protein>
<feature type="binding site" evidence="3">
    <location>
        <begin position="86"/>
        <end position="89"/>
    </location>
    <ligand>
        <name>NAD(+)</name>
        <dbReference type="ChEBI" id="CHEBI:57540"/>
    </ligand>
</feature>
<feature type="binding site" evidence="3">
    <location>
        <position position="213"/>
    </location>
    <ligand>
        <name>NAD(+)</name>
        <dbReference type="ChEBI" id="CHEBI:57540"/>
    </ligand>
</feature>
<comment type="caution">
    <text evidence="6">The sequence shown here is derived from an EMBL/GenBank/DDBJ whole genome shotgun (WGS) entry which is preliminary data.</text>
</comment>
<dbReference type="HAMAP" id="MF_01121">
    <property type="entry name" value="Sirtuin_ClassIII"/>
    <property type="match status" value="1"/>
</dbReference>
<comment type="domain">
    <text evidence="3">2 residues (Tyr-53 and Arg-56) present in a large hydrophobic pocket are probably involved in substrate specificity. They are important for desuccinylation activity, but dispensable for deacetylation activity.</text>
</comment>
<keyword evidence="2 3" id="KW-0520">NAD</keyword>
<dbReference type="Proteomes" id="UP000823635">
    <property type="component" value="Unassembled WGS sequence"/>
</dbReference>
<dbReference type="InterPro" id="IPR027546">
    <property type="entry name" value="Sirtuin_class_III"/>
</dbReference>
<keyword evidence="1" id="KW-0808">Transferase</keyword>
<evidence type="ECO:0000256" key="2">
    <source>
        <dbReference type="ARBA" id="ARBA00023027"/>
    </source>
</evidence>